<dbReference type="InterPro" id="IPR000719">
    <property type="entry name" value="Prot_kinase_dom"/>
</dbReference>
<dbReference type="InterPro" id="IPR008271">
    <property type="entry name" value="Ser/Thr_kinase_AS"/>
</dbReference>
<dbReference type="PROSITE" id="PS00108">
    <property type="entry name" value="PROTEIN_KINASE_ST"/>
    <property type="match status" value="1"/>
</dbReference>
<feature type="region of interest" description="Disordered" evidence="4">
    <location>
        <begin position="18"/>
        <end position="60"/>
    </location>
</feature>
<protein>
    <recommendedName>
        <fullName evidence="5">Protein kinase domain-containing protein</fullName>
    </recommendedName>
</protein>
<evidence type="ECO:0000313" key="6">
    <source>
        <dbReference type="EMBL" id="KAG8176172.1"/>
    </source>
</evidence>
<gene>
    <name evidence="6" type="ORF">JTE90_011134</name>
</gene>
<sequence length="555" mass="63510">MGRITKFFRRLCQFFRRGGKKTKDESSKEKPSINEKPSKEFQVESKSLKDLQNNSTLPINSQTTEEVKEVIEFLITETSKALQDPNYIESCQTFEQNEGDNINFDSSISNTRNDPQDKLAAQIADTMENIVKQVEIILQNESNMSYPNDTDTDTKETTYILVEEDINQDIIEVMDDLIKEIELKAQTTIQAEPNSIPKIESPINDHQQTEIQDNSKCCSPTKPSKKVEENKNCKITSAQNQPERPPPPSTKTNIEKCPEALTPLKVHYDYKGLLGKGKYGQVYCLCHKITKEEVAAKIVKSRRVKASEKETWPTLAHPNILKLLEQHVFGEYHIFVSPKQEKELLDIIHKAPFTEIKLYMLDALRGLEYLHHMGLCHLDIKADNILIGKHGAMICDFGFVALSKGLTNSDFGLPAIYRPPEASKSKGAKAKIPKGSAVDLWAFGVMMVELFTNFPLINLKVKGEKSKEQGENWKKSSYHILRRDIKKKNFNNSLEKDFPQADKNTRRAALDLIHAFLHYSPYDRISAKKAMIHPFFKNPVPKYFMTHQKDFTLWQ</sequence>
<feature type="region of interest" description="Disordered" evidence="4">
    <location>
        <begin position="192"/>
        <end position="254"/>
    </location>
</feature>
<feature type="compositionally biased region" description="Polar residues" evidence="4">
    <location>
        <begin position="204"/>
        <end position="214"/>
    </location>
</feature>
<dbReference type="PROSITE" id="PS00107">
    <property type="entry name" value="PROTEIN_KINASE_ATP"/>
    <property type="match status" value="1"/>
</dbReference>
<dbReference type="PROSITE" id="PS50011">
    <property type="entry name" value="PROTEIN_KINASE_DOM"/>
    <property type="match status" value="1"/>
</dbReference>
<dbReference type="SMART" id="SM00220">
    <property type="entry name" value="S_TKc"/>
    <property type="match status" value="1"/>
</dbReference>
<dbReference type="Gene3D" id="3.30.200.20">
    <property type="entry name" value="Phosphorylase Kinase, domain 1"/>
    <property type="match status" value="1"/>
</dbReference>
<evidence type="ECO:0000256" key="2">
    <source>
        <dbReference type="ARBA" id="ARBA00022840"/>
    </source>
</evidence>
<dbReference type="EMBL" id="JAFNEN010000914">
    <property type="protein sequence ID" value="KAG8176172.1"/>
    <property type="molecule type" value="Genomic_DNA"/>
</dbReference>
<dbReference type="GO" id="GO:0005634">
    <property type="term" value="C:nucleus"/>
    <property type="evidence" value="ECO:0007669"/>
    <property type="project" value="TreeGrafter"/>
</dbReference>
<dbReference type="GO" id="GO:0005524">
    <property type="term" value="F:ATP binding"/>
    <property type="evidence" value="ECO:0007669"/>
    <property type="project" value="UniProtKB-UniRule"/>
</dbReference>
<reference evidence="6 7" key="1">
    <citation type="journal article" date="2022" name="Nat. Ecol. Evol.">
        <title>A masculinizing supergene underlies an exaggerated male reproductive morph in a spider.</title>
        <authorList>
            <person name="Hendrickx F."/>
            <person name="De Corte Z."/>
            <person name="Sonet G."/>
            <person name="Van Belleghem S.M."/>
            <person name="Kostlbacher S."/>
            <person name="Vangestel C."/>
        </authorList>
    </citation>
    <scope>NUCLEOTIDE SEQUENCE [LARGE SCALE GENOMIC DNA]</scope>
    <source>
        <strain evidence="6">W744_W776</strain>
    </source>
</reference>
<comment type="caution">
    <text evidence="6">The sequence shown here is derived from an EMBL/GenBank/DDBJ whole genome shotgun (WGS) entry which is preliminary data.</text>
</comment>
<dbReference type="SUPFAM" id="SSF56112">
    <property type="entry name" value="Protein kinase-like (PK-like)"/>
    <property type="match status" value="1"/>
</dbReference>
<keyword evidence="7" id="KW-1185">Reference proteome</keyword>
<feature type="domain" description="Protein kinase" evidence="5">
    <location>
        <begin position="268"/>
        <end position="536"/>
    </location>
</feature>
<feature type="binding site" evidence="3">
    <location>
        <position position="297"/>
    </location>
    <ligand>
        <name>ATP</name>
        <dbReference type="ChEBI" id="CHEBI:30616"/>
    </ligand>
</feature>
<keyword evidence="2 3" id="KW-0067">ATP-binding</keyword>
<proteinExistence type="predicted"/>
<dbReference type="InterPro" id="IPR011009">
    <property type="entry name" value="Kinase-like_dom_sf"/>
</dbReference>
<dbReference type="Proteomes" id="UP000827092">
    <property type="component" value="Unassembled WGS sequence"/>
</dbReference>
<evidence type="ECO:0000256" key="1">
    <source>
        <dbReference type="ARBA" id="ARBA00022741"/>
    </source>
</evidence>
<dbReference type="Pfam" id="PF00069">
    <property type="entry name" value="Pkinase"/>
    <property type="match status" value="1"/>
</dbReference>
<feature type="compositionally biased region" description="Polar residues" evidence="4">
    <location>
        <begin position="233"/>
        <end position="242"/>
    </location>
</feature>
<name>A0AAV6TVR2_9ARAC</name>
<dbReference type="GO" id="GO:0004674">
    <property type="term" value="F:protein serine/threonine kinase activity"/>
    <property type="evidence" value="ECO:0007669"/>
    <property type="project" value="TreeGrafter"/>
</dbReference>
<evidence type="ECO:0000256" key="4">
    <source>
        <dbReference type="SAM" id="MobiDB-lite"/>
    </source>
</evidence>
<accession>A0AAV6TVR2</accession>
<dbReference type="PANTHER" id="PTHR44167">
    <property type="entry name" value="OVARIAN-SPECIFIC SERINE/THREONINE-PROTEIN KINASE LOK-RELATED"/>
    <property type="match status" value="1"/>
</dbReference>
<dbReference type="GO" id="GO:0044773">
    <property type="term" value="P:mitotic DNA damage checkpoint signaling"/>
    <property type="evidence" value="ECO:0007669"/>
    <property type="project" value="TreeGrafter"/>
</dbReference>
<organism evidence="6 7">
    <name type="scientific">Oedothorax gibbosus</name>
    <dbReference type="NCBI Taxonomy" id="931172"/>
    <lineage>
        <taxon>Eukaryota</taxon>
        <taxon>Metazoa</taxon>
        <taxon>Ecdysozoa</taxon>
        <taxon>Arthropoda</taxon>
        <taxon>Chelicerata</taxon>
        <taxon>Arachnida</taxon>
        <taxon>Araneae</taxon>
        <taxon>Araneomorphae</taxon>
        <taxon>Entelegynae</taxon>
        <taxon>Araneoidea</taxon>
        <taxon>Linyphiidae</taxon>
        <taxon>Erigoninae</taxon>
        <taxon>Oedothorax</taxon>
    </lineage>
</organism>
<keyword evidence="1 3" id="KW-0547">Nucleotide-binding</keyword>
<dbReference type="PANTHER" id="PTHR44167:SF24">
    <property type="entry name" value="SERINE_THREONINE-PROTEIN KINASE CHK2"/>
    <property type="match status" value="1"/>
</dbReference>
<feature type="compositionally biased region" description="Polar residues" evidence="4">
    <location>
        <begin position="50"/>
        <end position="60"/>
    </location>
</feature>
<evidence type="ECO:0000259" key="5">
    <source>
        <dbReference type="PROSITE" id="PS50011"/>
    </source>
</evidence>
<dbReference type="AlphaFoldDB" id="A0AAV6TVR2"/>
<evidence type="ECO:0000256" key="3">
    <source>
        <dbReference type="PROSITE-ProRule" id="PRU10141"/>
    </source>
</evidence>
<evidence type="ECO:0000313" key="7">
    <source>
        <dbReference type="Proteomes" id="UP000827092"/>
    </source>
</evidence>
<dbReference type="Gene3D" id="1.10.510.10">
    <property type="entry name" value="Transferase(Phosphotransferase) domain 1"/>
    <property type="match status" value="1"/>
</dbReference>
<dbReference type="InterPro" id="IPR017441">
    <property type="entry name" value="Protein_kinase_ATP_BS"/>
</dbReference>
<feature type="compositionally biased region" description="Basic and acidic residues" evidence="4">
    <location>
        <begin position="21"/>
        <end position="49"/>
    </location>
</feature>